<proteinExistence type="inferred from homology"/>
<dbReference type="EMBL" id="CP007139">
    <property type="protein sequence ID" value="AIE85506.1"/>
    <property type="molecule type" value="Genomic_DNA"/>
</dbReference>
<comment type="similarity">
    <text evidence="1">Belongs to the peptidase S51 family.</text>
</comment>
<gene>
    <name evidence="6" type="ORF">OP10G_2138</name>
</gene>
<protein>
    <submittedName>
        <fullName evidence="6">Cyanophycinase</fullName>
    </submittedName>
</protein>
<keyword evidence="4" id="KW-0720">Serine protease</keyword>
<dbReference type="CDD" id="cd03145">
    <property type="entry name" value="GAT1_cyanophycinase"/>
    <property type="match status" value="1"/>
</dbReference>
<name>A0A068NQ11_FIMGI</name>
<dbReference type="KEGG" id="fgi:OP10G_2138"/>
<dbReference type="Gene3D" id="3.40.50.880">
    <property type="match status" value="1"/>
</dbReference>
<evidence type="ECO:0000256" key="1">
    <source>
        <dbReference type="ARBA" id="ARBA00006534"/>
    </source>
</evidence>
<dbReference type="AlphaFoldDB" id="A0A068NQ11"/>
<dbReference type="GO" id="GO:0008236">
    <property type="term" value="F:serine-type peptidase activity"/>
    <property type="evidence" value="ECO:0007669"/>
    <property type="project" value="UniProtKB-KW"/>
</dbReference>
<evidence type="ECO:0000256" key="5">
    <source>
        <dbReference type="SAM" id="SignalP"/>
    </source>
</evidence>
<dbReference type="PANTHER" id="PTHR36175:SF1">
    <property type="entry name" value="CYANOPHYCINASE"/>
    <property type="match status" value="1"/>
</dbReference>
<keyword evidence="5" id="KW-0732">Signal</keyword>
<feature type="chain" id="PRO_5001654169" evidence="5">
    <location>
        <begin position="21"/>
        <end position="287"/>
    </location>
</feature>
<evidence type="ECO:0000256" key="3">
    <source>
        <dbReference type="ARBA" id="ARBA00022801"/>
    </source>
</evidence>
<dbReference type="GO" id="GO:0006508">
    <property type="term" value="P:proteolysis"/>
    <property type="evidence" value="ECO:0007669"/>
    <property type="project" value="UniProtKB-KW"/>
</dbReference>
<dbReference type="PANTHER" id="PTHR36175">
    <property type="entry name" value="CYANOPHYCINASE"/>
    <property type="match status" value="1"/>
</dbReference>
<dbReference type="InterPro" id="IPR029062">
    <property type="entry name" value="Class_I_gatase-like"/>
</dbReference>
<dbReference type="RefSeq" id="WP_025225927.1">
    <property type="nucleotide sequence ID" value="NZ_CP007139.1"/>
</dbReference>
<evidence type="ECO:0000256" key="2">
    <source>
        <dbReference type="ARBA" id="ARBA00022670"/>
    </source>
</evidence>
<dbReference type="HOGENOM" id="CLU_053928_0_1_0"/>
<organism evidence="6 7">
    <name type="scientific">Fimbriimonas ginsengisoli Gsoil 348</name>
    <dbReference type="NCBI Taxonomy" id="661478"/>
    <lineage>
        <taxon>Bacteria</taxon>
        <taxon>Bacillati</taxon>
        <taxon>Armatimonadota</taxon>
        <taxon>Fimbriimonadia</taxon>
        <taxon>Fimbriimonadales</taxon>
        <taxon>Fimbriimonadaceae</taxon>
        <taxon>Fimbriimonas</taxon>
    </lineage>
</organism>
<dbReference type="InterPro" id="IPR005320">
    <property type="entry name" value="Peptidase_S51"/>
</dbReference>
<feature type="signal peptide" evidence="5">
    <location>
        <begin position="1"/>
        <end position="20"/>
    </location>
</feature>
<reference evidence="6 7" key="1">
    <citation type="journal article" date="2014" name="PLoS ONE">
        <title>The first complete genome sequence of the class fimbriimonadia in the phylum armatimonadetes.</title>
        <authorList>
            <person name="Hu Z.Y."/>
            <person name="Wang Y.Z."/>
            <person name="Im W.T."/>
            <person name="Wang S.Y."/>
            <person name="Zhao G.P."/>
            <person name="Zheng H.J."/>
            <person name="Quan Z.X."/>
        </authorList>
    </citation>
    <scope>NUCLEOTIDE SEQUENCE [LARGE SCALE GENOMIC DNA]</scope>
    <source>
        <strain evidence="6">Gsoil 348</strain>
    </source>
</reference>
<dbReference type="STRING" id="661478.OP10G_2138"/>
<dbReference type="Pfam" id="PF03575">
    <property type="entry name" value="Peptidase_S51"/>
    <property type="match status" value="1"/>
</dbReference>
<evidence type="ECO:0000256" key="4">
    <source>
        <dbReference type="ARBA" id="ARBA00022825"/>
    </source>
</evidence>
<sequence>MSRLLLSIFALLALAAAASAQTLGPAKGNLVIVGGGAMGLEIWARFIELAGGVDKAEVVVIPTAGMSVPDDGKTPETRTPDVLKRLGVTHVTVLHTTDRKVADSEEFVAPLKTATAVWFDGGRQWHLADSYLGTRTQKEFDALLERGGVVGGSSAGATIQGEYLWRGDTSGPEKGEGDHTVGFAFLKGSAIDQHILARNRQFDLIPFIEKHPNYLGIGINEGTAIVVHGDQFEVIGASYVAITDARQWQPDAKSPNDAAHKGKIYFLGKGQKFDLASRRIVAPRRQG</sequence>
<evidence type="ECO:0000313" key="7">
    <source>
        <dbReference type="Proteomes" id="UP000027982"/>
    </source>
</evidence>
<keyword evidence="2" id="KW-0645">Protease</keyword>
<accession>A0A068NQ11</accession>
<dbReference type="OrthoDB" id="9799980at2"/>
<dbReference type="SUPFAM" id="SSF52317">
    <property type="entry name" value="Class I glutamine amidotransferase-like"/>
    <property type="match status" value="1"/>
</dbReference>
<evidence type="ECO:0000313" key="6">
    <source>
        <dbReference type="EMBL" id="AIE85506.1"/>
    </source>
</evidence>
<dbReference type="eggNOG" id="COG4242">
    <property type="taxonomic scope" value="Bacteria"/>
</dbReference>
<keyword evidence="7" id="KW-1185">Reference proteome</keyword>
<keyword evidence="3" id="KW-0378">Hydrolase</keyword>
<dbReference type="Proteomes" id="UP000027982">
    <property type="component" value="Chromosome"/>
</dbReference>